<feature type="signal peptide" evidence="1">
    <location>
        <begin position="1"/>
        <end position="17"/>
    </location>
</feature>
<name>A0AAU9FVU5_DROMD</name>
<keyword evidence="1" id="KW-0732">Signal</keyword>
<dbReference type="AlphaFoldDB" id="A0AAU9FVU5"/>
<dbReference type="EMBL" id="AP029265">
    <property type="protein sequence ID" value="BFF99744.1"/>
    <property type="molecule type" value="Genomic_DNA"/>
</dbReference>
<reference evidence="2 3" key="1">
    <citation type="submission" date="2024-02" db="EMBL/GenBank/DDBJ databases">
        <title>A chromosome-level genome assembly of Drosophila madeirensis, a fruit fly species endemic to Madeira island.</title>
        <authorList>
            <person name="Tomihara K."/>
            <person name="Llopart A."/>
            <person name="Yamamoto D."/>
        </authorList>
    </citation>
    <scope>NUCLEOTIDE SEQUENCE [LARGE SCALE GENOMIC DNA]</scope>
    <source>
        <strain evidence="2 3">RF1</strain>
    </source>
</reference>
<evidence type="ECO:0000313" key="3">
    <source>
        <dbReference type="Proteomes" id="UP001500889"/>
    </source>
</evidence>
<protein>
    <submittedName>
        <fullName evidence="2">Cuticle protein 12.5</fullName>
    </submittedName>
</protein>
<keyword evidence="3" id="KW-1185">Reference proteome</keyword>
<feature type="chain" id="PRO_5043897098" evidence="1">
    <location>
        <begin position="18"/>
        <end position="153"/>
    </location>
</feature>
<sequence length="153" mass="14885">MFKYFLFAVVCLASAAAAPGYLGGLGGPSLPLAAAPAISYGHALAAPAYSHGLTAPSYASYGLAPRISYAAPALAHAPLAAPAISAYGLGPRLSYGSPALAHAPLGLAHGPLGLSHGPLGLAHGPLGSPLGLGYKSLVGPSLAAPAYGLAHGW</sequence>
<evidence type="ECO:0000256" key="1">
    <source>
        <dbReference type="SAM" id="SignalP"/>
    </source>
</evidence>
<evidence type="ECO:0000313" key="2">
    <source>
        <dbReference type="EMBL" id="BFF99744.1"/>
    </source>
</evidence>
<accession>A0AAU9FVU5</accession>
<proteinExistence type="predicted"/>
<dbReference type="Proteomes" id="UP001500889">
    <property type="component" value="Chromosome J"/>
</dbReference>
<organism evidence="2 3">
    <name type="scientific">Drosophila madeirensis</name>
    <name type="common">Fruit fly</name>
    <dbReference type="NCBI Taxonomy" id="30013"/>
    <lineage>
        <taxon>Eukaryota</taxon>
        <taxon>Metazoa</taxon>
        <taxon>Ecdysozoa</taxon>
        <taxon>Arthropoda</taxon>
        <taxon>Hexapoda</taxon>
        <taxon>Insecta</taxon>
        <taxon>Pterygota</taxon>
        <taxon>Neoptera</taxon>
        <taxon>Endopterygota</taxon>
        <taxon>Diptera</taxon>
        <taxon>Brachycera</taxon>
        <taxon>Muscomorpha</taxon>
        <taxon>Ephydroidea</taxon>
        <taxon>Drosophilidae</taxon>
        <taxon>Drosophila</taxon>
        <taxon>Sophophora</taxon>
    </lineage>
</organism>
<gene>
    <name evidence="2" type="ORF">DMAD_07572</name>
</gene>